<organism evidence="3 4">
    <name type="scientific">Lentinula raphanica</name>
    <dbReference type="NCBI Taxonomy" id="153919"/>
    <lineage>
        <taxon>Eukaryota</taxon>
        <taxon>Fungi</taxon>
        <taxon>Dikarya</taxon>
        <taxon>Basidiomycota</taxon>
        <taxon>Agaricomycotina</taxon>
        <taxon>Agaricomycetes</taxon>
        <taxon>Agaricomycetidae</taxon>
        <taxon>Agaricales</taxon>
        <taxon>Marasmiineae</taxon>
        <taxon>Omphalotaceae</taxon>
        <taxon>Lentinula</taxon>
    </lineage>
</organism>
<evidence type="ECO:0000259" key="2">
    <source>
        <dbReference type="Pfam" id="PF20231"/>
    </source>
</evidence>
<name>A0AA38NX41_9AGAR</name>
<feature type="region of interest" description="Disordered" evidence="1">
    <location>
        <begin position="1"/>
        <end position="26"/>
    </location>
</feature>
<evidence type="ECO:0000313" key="4">
    <source>
        <dbReference type="Proteomes" id="UP001163846"/>
    </source>
</evidence>
<comment type="caution">
    <text evidence="3">The sequence shown here is derived from an EMBL/GenBank/DDBJ whole genome shotgun (WGS) entry which is preliminary data.</text>
</comment>
<dbReference type="Proteomes" id="UP001163846">
    <property type="component" value="Unassembled WGS sequence"/>
</dbReference>
<dbReference type="Pfam" id="PF20231">
    <property type="entry name" value="DUF6589"/>
    <property type="match status" value="1"/>
</dbReference>
<dbReference type="InterPro" id="IPR046496">
    <property type="entry name" value="DUF6589"/>
</dbReference>
<feature type="domain" description="DUF6589" evidence="2">
    <location>
        <begin position="280"/>
        <end position="680"/>
    </location>
</feature>
<gene>
    <name evidence="3" type="ORF">F5878DRAFT_671204</name>
</gene>
<sequence>MEKMRSKEMKRAALEASRKANKDAERAQRKLQAYKYIEALTKPSSEGGFDFDNISEGPSDQHIESRLTKFIRKHGTALTDFIWKRAPEVKEEAIAKAEGRILQELLTQLFRTFTLAGLIAEIKDTTPFLWKILLDVLVTVCAMYAVLRSQRANEFQAIIGMFLIGSGASKREMEVLHHAGISLSYPAVIRHMRLLSEEAKQTYKDLIKEWMCSVVWDNLCIQFRVEAQRLNSSDHFDNGTTATCIPLFDPYTLSTRTPHGTLALSLKPPRETTNPIFEWSDEDVLPSSEDIRVLTLCSKWQIKRLALESIPGLAHLKPMLGPCPEVKKIPLHKTEQYPLPAMKEEENSIDGTIQVFHSILRNLGVSNEDLEAHGLMFTDGDLLTDSLVDKVESARRNNPLPINGMKGNVRRFGIFHAKMAGSRLVVNEHWGQPESKEPGGLWWENNKLGRKKMTAGWQSKKAAPWKPTHELLHISLAAHIQDGFRITCGKESLDMWARSASEDDFNCCASKVYDRLFTTAAYDDASEKDYRDTIYENNILQNRDTLLYVKIVDAIKTGDIGRVVNVFRMWMVMMRSKKTMPKYADAIFETLGRVSAYPEILREFFLHNWLVNLTGKVNRWKEVDLLQEHQNFWAKIIYTAKGSNRNWEWLAMITPIIFILRNAMRVVQTEFQIVDLSGKHTVPDKTNEISTLAMALADEKIQTYVVQRPSNEYKKPVRDLFEEGAFSIFKHDNRIIENLGFVEPEIGEAEADVEDYEVTPDDLAVDNEEPYDDLENITQLIEQIDTYDDE</sequence>
<evidence type="ECO:0000256" key="1">
    <source>
        <dbReference type="SAM" id="MobiDB-lite"/>
    </source>
</evidence>
<dbReference type="EMBL" id="MU807090">
    <property type="protein sequence ID" value="KAJ3832078.1"/>
    <property type="molecule type" value="Genomic_DNA"/>
</dbReference>
<accession>A0AA38NX41</accession>
<reference evidence="3" key="1">
    <citation type="submission" date="2022-08" db="EMBL/GenBank/DDBJ databases">
        <authorList>
            <consortium name="DOE Joint Genome Institute"/>
            <person name="Min B."/>
            <person name="Riley R."/>
            <person name="Sierra-Patev S."/>
            <person name="Naranjo-Ortiz M."/>
            <person name="Looney B."/>
            <person name="Konkel Z."/>
            <person name="Slot J.C."/>
            <person name="Sakamoto Y."/>
            <person name="Steenwyk J.L."/>
            <person name="Rokas A."/>
            <person name="Carro J."/>
            <person name="Camarero S."/>
            <person name="Ferreira P."/>
            <person name="Molpeceres G."/>
            <person name="Ruiz-Duenas F.J."/>
            <person name="Serrano A."/>
            <person name="Henrissat B."/>
            <person name="Drula E."/>
            <person name="Hughes K.W."/>
            <person name="Mata J.L."/>
            <person name="Ishikawa N.K."/>
            <person name="Vargas-Isla R."/>
            <person name="Ushijima S."/>
            <person name="Smith C.A."/>
            <person name="Ahrendt S."/>
            <person name="Andreopoulos W."/>
            <person name="He G."/>
            <person name="Labutti K."/>
            <person name="Lipzen A."/>
            <person name="Ng V."/>
            <person name="Sandor L."/>
            <person name="Barry K."/>
            <person name="Martinez A.T."/>
            <person name="Xiao Y."/>
            <person name="Gibbons J.G."/>
            <person name="Terashima K."/>
            <person name="Hibbett D.S."/>
            <person name="Grigoriev I.V."/>
        </authorList>
    </citation>
    <scope>NUCLEOTIDE SEQUENCE</scope>
    <source>
        <strain evidence="3">TFB9207</strain>
    </source>
</reference>
<proteinExistence type="predicted"/>
<keyword evidence="4" id="KW-1185">Reference proteome</keyword>
<evidence type="ECO:0000313" key="3">
    <source>
        <dbReference type="EMBL" id="KAJ3832078.1"/>
    </source>
</evidence>
<dbReference type="AlphaFoldDB" id="A0AA38NX41"/>
<protein>
    <recommendedName>
        <fullName evidence="2">DUF6589 domain-containing protein</fullName>
    </recommendedName>
</protein>